<evidence type="ECO:0000313" key="4">
    <source>
        <dbReference type="Proteomes" id="UP000037904"/>
    </source>
</evidence>
<comment type="caution">
    <text evidence="3">The sequence shown here is derived from an EMBL/GenBank/DDBJ whole genome shotgun (WGS) entry which is preliminary data.</text>
</comment>
<dbReference type="InterPro" id="IPR021858">
    <property type="entry name" value="Fun_TF"/>
</dbReference>
<gene>
    <name evidence="3" type="ORF">FLAG1_11992</name>
</gene>
<evidence type="ECO:0008006" key="5">
    <source>
        <dbReference type="Google" id="ProtNLM"/>
    </source>
</evidence>
<proteinExistence type="predicted"/>
<feature type="region of interest" description="Disordered" evidence="2">
    <location>
        <begin position="1"/>
        <end position="23"/>
    </location>
</feature>
<feature type="compositionally biased region" description="Polar residues" evidence="2">
    <location>
        <begin position="1"/>
        <end position="17"/>
    </location>
</feature>
<feature type="region of interest" description="Disordered" evidence="2">
    <location>
        <begin position="88"/>
        <end position="140"/>
    </location>
</feature>
<dbReference type="Proteomes" id="UP000037904">
    <property type="component" value="Unassembled WGS sequence"/>
</dbReference>
<accession>A0A0M9EL55</accession>
<evidence type="ECO:0000313" key="3">
    <source>
        <dbReference type="EMBL" id="KPA35318.1"/>
    </source>
</evidence>
<dbReference type="AlphaFoldDB" id="A0A0M9EL55"/>
<protein>
    <recommendedName>
        <fullName evidence="5">Transcription factor</fullName>
    </recommendedName>
</protein>
<dbReference type="EMBL" id="JXCE01001252">
    <property type="protein sequence ID" value="KPA35318.1"/>
    <property type="molecule type" value="Genomic_DNA"/>
</dbReference>
<name>A0A0M9EL55_FUSLA</name>
<evidence type="ECO:0000256" key="1">
    <source>
        <dbReference type="ARBA" id="ARBA00023242"/>
    </source>
</evidence>
<sequence>MAASSFSSLDQTQSPVLDQTGPCPLPSLRQFDATIINWSQSERLSTINQLLSPLPNAFLDKIVSQHQSSGDYSSDCAGAGDNDLKNGANANIKSLGDTPFKPKAEEHGGNNNKANKVTSSSQPVSTRPQTPEQLQNLPATRQRKDGFHQILAEMFQTLPSLSEMDMEDEASKFNWLLCDTEEDLLEIRSGCGVSTKLLHMISQTTYCAARMKQEPKSLIVPITAEFLDRGFSELPQWTNSVGDLRAIMVTNQNPVISSRATEAWRIAATVYLQCRLLRLPRNHPSVIANLENLVPPLPAFLLGMLATTSDHKSVLDDWLAHIPLMTDKSSIRWIWKRIANQVEVPPEPMNIDKSIHKRFAWWEKLVASIAKGKRQETCLGLMVKLSISVRPHLPYLSALHGLA</sequence>
<evidence type="ECO:0000256" key="2">
    <source>
        <dbReference type="SAM" id="MobiDB-lite"/>
    </source>
</evidence>
<keyword evidence="4" id="KW-1185">Reference proteome</keyword>
<reference evidence="3 4" key="1">
    <citation type="submission" date="2015-04" db="EMBL/GenBank/DDBJ databases">
        <title>The draft genome sequence of Fusarium langsethiae, a T-2/HT-2 mycotoxin producer.</title>
        <authorList>
            <person name="Lysoe E."/>
            <person name="Divon H.H."/>
            <person name="Terzi V."/>
            <person name="Orru L."/>
            <person name="Lamontanara A."/>
            <person name="Kolseth A.-K."/>
            <person name="Frandsen R.J."/>
            <person name="Nielsen K."/>
            <person name="Thrane U."/>
        </authorList>
    </citation>
    <scope>NUCLEOTIDE SEQUENCE [LARGE SCALE GENOMIC DNA]</scope>
    <source>
        <strain evidence="3 4">Fl201059</strain>
    </source>
</reference>
<feature type="compositionally biased region" description="Polar residues" evidence="2">
    <location>
        <begin position="109"/>
        <end position="139"/>
    </location>
</feature>
<dbReference type="Pfam" id="PF11951">
    <property type="entry name" value="Fungal_trans_2"/>
    <property type="match status" value="1"/>
</dbReference>
<organism evidence="3 4">
    <name type="scientific">Fusarium langsethiae</name>
    <dbReference type="NCBI Taxonomy" id="179993"/>
    <lineage>
        <taxon>Eukaryota</taxon>
        <taxon>Fungi</taxon>
        <taxon>Dikarya</taxon>
        <taxon>Ascomycota</taxon>
        <taxon>Pezizomycotina</taxon>
        <taxon>Sordariomycetes</taxon>
        <taxon>Hypocreomycetidae</taxon>
        <taxon>Hypocreales</taxon>
        <taxon>Nectriaceae</taxon>
        <taxon>Fusarium</taxon>
    </lineage>
</organism>
<keyword evidence="1" id="KW-0539">Nucleus</keyword>